<accession>A0A538UD00</accession>
<dbReference type="GO" id="GO:0003676">
    <property type="term" value="F:nucleic acid binding"/>
    <property type="evidence" value="ECO:0007669"/>
    <property type="project" value="InterPro"/>
</dbReference>
<evidence type="ECO:0000313" key="8">
    <source>
        <dbReference type="Proteomes" id="UP000319771"/>
    </source>
</evidence>
<dbReference type="Pfam" id="PF02086">
    <property type="entry name" value="MethyltransfD12"/>
    <property type="match status" value="1"/>
</dbReference>
<dbReference type="EMBL" id="VBPB01000044">
    <property type="protein sequence ID" value="TMQ73764.1"/>
    <property type="molecule type" value="Genomic_DNA"/>
</dbReference>
<dbReference type="SUPFAM" id="SSF53335">
    <property type="entry name" value="S-adenosyl-L-methionine-dependent methyltransferases"/>
    <property type="match status" value="1"/>
</dbReference>
<feature type="region of interest" description="Disordered" evidence="6">
    <location>
        <begin position="1"/>
        <end position="53"/>
    </location>
</feature>
<dbReference type="GO" id="GO:0032259">
    <property type="term" value="P:methylation"/>
    <property type="evidence" value="ECO:0007669"/>
    <property type="project" value="UniProtKB-KW"/>
</dbReference>
<keyword evidence="2 7" id="KW-0489">Methyltransferase</keyword>
<dbReference type="EC" id="2.1.1.72" evidence="1"/>
<evidence type="ECO:0000313" key="7">
    <source>
        <dbReference type="EMBL" id="TMQ73764.1"/>
    </source>
</evidence>
<proteinExistence type="predicted"/>
<dbReference type="PROSITE" id="PS00092">
    <property type="entry name" value="N6_MTASE"/>
    <property type="match status" value="1"/>
</dbReference>
<dbReference type="InterPro" id="IPR012327">
    <property type="entry name" value="MeTrfase_D12"/>
</dbReference>
<gene>
    <name evidence="7" type="ORF">E6K81_03075</name>
</gene>
<evidence type="ECO:0000256" key="2">
    <source>
        <dbReference type="ARBA" id="ARBA00022603"/>
    </source>
</evidence>
<comment type="caution">
    <text evidence="7">The sequence shown here is derived from an EMBL/GenBank/DDBJ whole genome shotgun (WGS) entry which is preliminary data.</text>
</comment>
<organism evidence="7 8">
    <name type="scientific">Eiseniibacteriota bacterium</name>
    <dbReference type="NCBI Taxonomy" id="2212470"/>
    <lineage>
        <taxon>Bacteria</taxon>
        <taxon>Candidatus Eiseniibacteriota</taxon>
    </lineage>
</organism>
<comment type="catalytic activity">
    <reaction evidence="5">
        <text>a 2'-deoxyadenosine in DNA + S-adenosyl-L-methionine = an N(6)-methyl-2'-deoxyadenosine in DNA + S-adenosyl-L-homocysteine + H(+)</text>
        <dbReference type="Rhea" id="RHEA:15197"/>
        <dbReference type="Rhea" id="RHEA-COMP:12418"/>
        <dbReference type="Rhea" id="RHEA-COMP:12419"/>
        <dbReference type="ChEBI" id="CHEBI:15378"/>
        <dbReference type="ChEBI" id="CHEBI:57856"/>
        <dbReference type="ChEBI" id="CHEBI:59789"/>
        <dbReference type="ChEBI" id="CHEBI:90615"/>
        <dbReference type="ChEBI" id="CHEBI:90616"/>
        <dbReference type="EC" id="2.1.1.72"/>
    </reaction>
</comment>
<name>A0A538UD00_UNCEI</name>
<dbReference type="GO" id="GO:0009307">
    <property type="term" value="P:DNA restriction-modification system"/>
    <property type="evidence" value="ECO:0007669"/>
    <property type="project" value="InterPro"/>
</dbReference>
<dbReference type="InterPro" id="IPR029063">
    <property type="entry name" value="SAM-dependent_MTases_sf"/>
</dbReference>
<evidence type="ECO:0000256" key="5">
    <source>
        <dbReference type="ARBA" id="ARBA00047942"/>
    </source>
</evidence>
<reference evidence="7 8" key="1">
    <citation type="journal article" date="2019" name="Nat. Microbiol.">
        <title>Mediterranean grassland soil C-N compound turnover is dependent on rainfall and depth, and is mediated by genomically divergent microorganisms.</title>
        <authorList>
            <person name="Diamond S."/>
            <person name="Andeer P.F."/>
            <person name="Li Z."/>
            <person name="Crits-Christoph A."/>
            <person name="Burstein D."/>
            <person name="Anantharaman K."/>
            <person name="Lane K.R."/>
            <person name="Thomas B.C."/>
            <person name="Pan C."/>
            <person name="Northen T.R."/>
            <person name="Banfield J.F."/>
        </authorList>
    </citation>
    <scope>NUCLEOTIDE SEQUENCE [LARGE SCALE GENOMIC DNA]</scope>
    <source>
        <strain evidence="7">WS_11</strain>
    </source>
</reference>
<evidence type="ECO:0000256" key="1">
    <source>
        <dbReference type="ARBA" id="ARBA00011900"/>
    </source>
</evidence>
<keyword evidence="4" id="KW-0949">S-adenosyl-L-methionine</keyword>
<dbReference type="Proteomes" id="UP000319771">
    <property type="component" value="Unassembled WGS sequence"/>
</dbReference>
<evidence type="ECO:0000256" key="4">
    <source>
        <dbReference type="ARBA" id="ARBA00022691"/>
    </source>
</evidence>
<sequence length="423" mass="46055">MTDECDAAGGGLSTPRRGVLTHEKSVRRPPARGTAASHEWTRAGTGSDGWPGPTCPSRLRPVIKYLGSKRVLLPRILDEVDGLARRAAGAGAPIRTVLDLFSGTARVGHALKARGYRVHANDHNAYAATLATCYVAADRRRWRARAERLIAELDALPGEPGWFTETCCVRSRYLQPKNGARVDAIRERIARLALEPTLEAIALTSLMEAADRVDSTTGVQMAYLKRWAARSSQPLKLRVPALLDGAGSASCLEAATAAARREADLAYLDPPYNQHSYLGNYHVWESLARWDKPEVYGVAMKRTDVRERGSAFNRRGAIAPALREVLGALKARYLIVSFNDEGYLPLPALRSMLEALGAVRAIEVAHPRYIGHRIGVYNPRGEKVGTPGPATNRECLFIVEVGSRRAAARRRPARPALVPAPGG</sequence>
<dbReference type="GO" id="GO:0009007">
    <property type="term" value="F:site-specific DNA-methyltransferase (adenine-specific) activity"/>
    <property type="evidence" value="ECO:0007669"/>
    <property type="project" value="UniProtKB-EC"/>
</dbReference>
<dbReference type="InterPro" id="IPR002052">
    <property type="entry name" value="DNA_methylase_N6_adenine_CS"/>
</dbReference>
<evidence type="ECO:0000256" key="6">
    <source>
        <dbReference type="SAM" id="MobiDB-lite"/>
    </source>
</evidence>
<evidence type="ECO:0000256" key="3">
    <source>
        <dbReference type="ARBA" id="ARBA00022679"/>
    </source>
</evidence>
<protein>
    <recommendedName>
        <fullName evidence="1">site-specific DNA-methyltransferase (adenine-specific)</fullName>
        <ecNumber evidence="1">2.1.1.72</ecNumber>
    </recommendedName>
</protein>
<dbReference type="AlphaFoldDB" id="A0A538UD00"/>
<keyword evidence="3 7" id="KW-0808">Transferase</keyword>